<dbReference type="EMBL" id="GBXM01049208">
    <property type="protein sequence ID" value="JAH59369.1"/>
    <property type="molecule type" value="Transcribed_RNA"/>
</dbReference>
<protein>
    <submittedName>
        <fullName evidence="2">Uncharacterized protein</fullName>
    </submittedName>
</protein>
<feature type="transmembrane region" description="Helical" evidence="1">
    <location>
        <begin position="14"/>
        <end position="32"/>
    </location>
</feature>
<organism evidence="2">
    <name type="scientific">Anguilla anguilla</name>
    <name type="common">European freshwater eel</name>
    <name type="synonym">Muraena anguilla</name>
    <dbReference type="NCBI Taxonomy" id="7936"/>
    <lineage>
        <taxon>Eukaryota</taxon>
        <taxon>Metazoa</taxon>
        <taxon>Chordata</taxon>
        <taxon>Craniata</taxon>
        <taxon>Vertebrata</taxon>
        <taxon>Euteleostomi</taxon>
        <taxon>Actinopterygii</taxon>
        <taxon>Neopterygii</taxon>
        <taxon>Teleostei</taxon>
        <taxon>Anguilliformes</taxon>
        <taxon>Anguillidae</taxon>
        <taxon>Anguilla</taxon>
    </lineage>
</organism>
<name>A0A0E9U0F2_ANGAN</name>
<accession>A0A0E9U0F2</accession>
<proteinExistence type="predicted"/>
<keyword evidence="1" id="KW-0472">Membrane</keyword>
<evidence type="ECO:0000256" key="1">
    <source>
        <dbReference type="SAM" id="Phobius"/>
    </source>
</evidence>
<reference evidence="2" key="2">
    <citation type="journal article" date="2015" name="Fish Shellfish Immunol.">
        <title>Early steps in the European eel (Anguilla anguilla)-Vibrio vulnificus interaction in the gills: Role of the RtxA13 toxin.</title>
        <authorList>
            <person name="Callol A."/>
            <person name="Pajuelo D."/>
            <person name="Ebbesson L."/>
            <person name="Teles M."/>
            <person name="MacKenzie S."/>
            <person name="Amaro C."/>
        </authorList>
    </citation>
    <scope>NUCLEOTIDE SEQUENCE</scope>
</reference>
<evidence type="ECO:0000313" key="2">
    <source>
        <dbReference type="EMBL" id="JAH59369.1"/>
    </source>
</evidence>
<keyword evidence="1" id="KW-1133">Transmembrane helix</keyword>
<keyword evidence="1" id="KW-0812">Transmembrane</keyword>
<dbReference type="AlphaFoldDB" id="A0A0E9U0F2"/>
<reference evidence="2" key="1">
    <citation type="submission" date="2014-11" db="EMBL/GenBank/DDBJ databases">
        <authorList>
            <person name="Amaro Gonzalez C."/>
        </authorList>
    </citation>
    <scope>NUCLEOTIDE SEQUENCE</scope>
</reference>
<sequence>MNIKYFIEGLFSLYFNRHFHFVLFCILRIIYWKQNNRFISQRSSAEVKMF</sequence>